<dbReference type="KEGG" id="pti:PHATRDRAFT_44779"/>
<dbReference type="PaxDb" id="2850-Phatr44779"/>
<feature type="compositionally biased region" description="Polar residues" evidence="3">
    <location>
        <begin position="699"/>
        <end position="710"/>
    </location>
</feature>
<evidence type="ECO:0000256" key="2">
    <source>
        <dbReference type="ARBA" id="ARBA00023306"/>
    </source>
</evidence>
<comment type="similarity">
    <text evidence="1">Belongs to the SAPS family.</text>
</comment>
<keyword evidence="5" id="KW-1185">Reference proteome</keyword>
<dbReference type="GeneID" id="7199891"/>
<feature type="region of interest" description="Disordered" evidence="3">
    <location>
        <begin position="948"/>
        <end position="989"/>
    </location>
</feature>
<evidence type="ECO:0000256" key="1">
    <source>
        <dbReference type="ARBA" id="ARBA00006180"/>
    </source>
</evidence>
<feature type="compositionally biased region" description="Basic and acidic residues" evidence="3">
    <location>
        <begin position="1060"/>
        <end position="1069"/>
    </location>
</feature>
<dbReference type="OMA" id="VIIICQA"/>
<feature type="compositionally biased region" description="Acidic residues" evidence="3">
    <location>
        <begin position="965"/>
        <end position="981"/>
    </location>
</feature>
<feature type="region of interest" description="Disordered" evidence="3">
    <location>
        <begin position="882"/>
        <end position="928"/>
    </location>
</feature>
<feature type="region of interest" description="Disordered" evidence="3">
    <location>
        <begin position="821"/>
        <end position="870"/>
    </location>
</feature>
<evidence type="ECO:0000313" key="5">
    <source>
        <dbReference type="Proteomes" id="UP000000759"/>
    </source>
</evidence>
<feature type="compositionally biased region" description="Basic and acidic residues" evidence="3">
    <location>
        <begin position="1164"/>
        <end position="1179"/>
    </location>
</feature>
<name>B7FVL9_PHATC</name>
<dbReference type="HOGENOM" id="CLU_271322_0_0_1"/>
<evidence type="ECO:0000313" key="4">
    <source>
        <dbReference type="EMBL" id="EEC49653.1"/>
    </source>
</evidence>
<reference evidence="4 5" key="1">
    <citation type="journal article" date="2008" name="Nature">
        <title>The Phaeodactylum genome reveals the evolutionary history of diatom genomes.</title>
        <authorList>
            <person name="Bowler C."/>
            <person name="Allen A.E."/>
            <person name="Badger J.H."/>
            <person name="Grimwood J."/>
            <person name="Jabbari K."/>
            <person name="Kuo A."/>
            <person name="Maheswari U."/>
            <person name="Martens C."/>
            <person name="Maumus F."/>
            <person name="Otillar R.P."/>
            <person name="Rayko E."/>
            <person name="Salamov A."/>
            <person name="Vandepoele K."/>
            <person name="Beszteri B."/>
            <person name="Gruber A."/>
            <person name="Heijde M."/>
            <person name="Katinka M."/>
            <person name="Mock T."/>
            <person name="Valentin K."/>
            <person name="Verret F."/>
            <person name="Berges J.A."/>
            <person name="Brownlee C."/>
            <person name="Cadoret J.P."/>
            <person name="Chiovitti A."/>
            <person name="Choi C.J."/>
            <person name="Coesel S."/>
            <person name="De Martino A."/>
            <person name="Detter J.C."/>
            <person name="Durkin C."/>
            <person name="Falciatore A."/>
            <person name="Fournet J."/>
            <person name="Haruta M."/>
            <person name="Huysman M.J."/>
            <person name="Jenkins B.D."/>
            <person name="Jiroutova K."/>
            <person name="Jorgensen R.E."/>
            <person name="Joubert Y."/>
            <person name="Kaplan A."/>
            <person name="Kroger N."/>
            <person name="Kroth P.G."/>
            <person name="La Roche J."/>
            <person name="Lindquist E."/>
            <person name="Lommer M."/>
            <person name="Martin-Jezequel V."/>
            <person name="Lopez P.J."/>
            <person name="Lucas S."/>
            <person name="Mangogna M."/>
            <person name="McGinnis K."/>
            <person name="Medlin L.K."/>
            <person name="Montsant A."/>
            <person name="Oudot-Le Secq M.P."/>
            <person name="Napoli C."/>
            <person name="Obornik M."/>
            <person name="Parker M.S."/>
            <person name="Petit J.L."/>
            <person name="Porcel B.M."/>
            <person name="Poulsen N."/>
            <person name="Robison M."/>
            <person name="Rychlewski L."/>
            <person name="Rynearson T.A."/>
            <person name="Schmutz J."/>
            <person name="Shapiro H."/>
            <person name="Siaut M."/>
            <person name="Stanley M."/>
            <person name="Sussman M.R."/>
            <person name="Taylor A.R."/>
            <person name="Vardi A."/>
            <person name="von Dassow P."/>
            <person name="Vyverman W."/>
            <person name="Willis A."/>
            <person name="Wyrwicz L.S."/>
            <person name="Rokhsar D.S."/>
            <person name="Weissenbach J."/>
            <person name="Armbrust E.V."/>
            <person name="Green B.R."/>
            <person name="Van de Peer Y."/>
            <person name="Grigoriev I.V."/>
        </authorList>
    </citation>
    <scope>NUCLEOTIDE SEQUENCE [LARGE SCALE GENOMIC DNA]</scope>
    <source>
        <strain evidence="4 5">CCAP 1055/1</strain>
    </source>
</reference>
<evidence type="ECO:0000256" key="3">
    <source>
        <dbReference type="SAM" id="MobiDB-lite"/>
    </source>
</evidence>
<dbReference type="RefSeq" id="XP_002178955.1">
    <property type="nucleotide sequence ID" value="XM_002178919.1"/>
</dbReference>
<feature type="region of interest" description="Disordered" evidence="3">
    <location>
        <begin position="1155"/>
        <end position="1196"/>
    </location>
</feature>
<dbReference type="GO" id="GO:0019888">
    <property type="term" value="F:protein phosphatase regulator activity"/>
    <property type="evidence" value="ECO:0007669"/>
    <property type="project" value="TreeGrafter"/>
</dbReference>
<feature type="region of interest" description="Disordered" evidence="3">
    <location>
        <begin position="1097"/>
        <end position="1135"/>
    </location>
</feature>
<keyword evidence="2" id="KW-0131">Cell cycle</keyword>
<proteinExistence type="inferred from homology"/>
<reference evidence="5" key="2">
    <citation type="submission" date="2008-08" db="EMBL/GenBank/DDBJ databases">
        <authorList>
            <consortium name="Diatom Consortium"/>
            <person name="Grigoriev I."/>
            <person name="Grimwood J."/>
            <person name="Kuo A."/>
            <person name="Otillar R.P."/>
            <person name="Salamov A."/>
            <person name="Detter J.C."/>
            <person name="Lindquist E."/>
            <person name="Shapiro H."/>
            <person name="Lucas S."/>
            <person name="Glavina del Rio T."/>
            <person name="Pitluck S."/>
            <person name="Rokhsar D."/>
            <person name="Bowler C."/>
        </authorList>
    </citation>
    <scope>GENOME REANNOTATION</scope>
    <source>
        <strain evidence="5">CCAP 1055/1</strain>
    </source>
</reference>
<sequence>MSLLGASAMMGDIWSTGAFSLESPLKDLLDSGSYTMEQLLAEDELLQELRGVHPKLISFFSTPEAVTKLVDYIMLSPDSPVPTEDLTEAIESHSQEAQLNIEDSPNASPDLAYAEDCNIAENDQTKEKKRPGEWMMEHATESFDDEPETTAVDDKSKHPERDPEMLHIRFPFVACEIICCEVPAILDTFVHSNVPSSYTTAWSAPSATTPLPHPEQIVERNGEDVEIVELRPTRILDRLFDVLFKTPRGALDDYRAGYFDKVLSVLFRTRPAEMTTFVNEGGFHGKLELMKSMMKHLYAHSVMQIVQRLLLPQRPRPQISEDEIDDDDDIQEGLLVEGLEQVGEEDGGIRCDWSQTGEALEMLLACLINPQIADQNDTTVDSSACVEHRLDLSLHASEVLITVIQNSMLSSETMLRLTSYESLEQLLLAATTVPEGTSFSPHESLLTSSMSVLESLILQLGGYGAVGTMSLLPPAEESIESVPSDAKVSPEDEDSLMSPESNGMVGSNHLIADLSAFLSLLPRLLKGMSSLLRHPAAKGWTSMMQYSMTEPQQLLGTSRLRLIRVLEALVLLGDPEVDARLTQSDCLKVSLDLFWEFQWCSMLHQSVANMLVHVFEGRNGRVEMQEYFVVNCNLLERLMGSFETQVATPRLENVVSNILDESITVSSSLNGERGSLDKLPVSEDDIEAALEQEEEDAATRQSSNSDNSPSMAFANDELIMGEPPKIVDQTGLRETSTIGGHASSQSFRYGYMGHVIIICQALVHACSNEVDEEDATNEDPDNVSITQDSLLLAEFVNSHPLSDMWDDFITSTLVTETATQSMPLGGFPANGIDPLHSHRPGMPDDGDDDDGSRPLPPRGMLGGGEAIDMDDNDLDIAASMMAGLGLGPPIPTDDGSGSEGDDSDVFSGSGDSEKSYNSGETNNVGGGYVFDDPLGKTGGLGIELGKLTQYNSENGSNEIVPRPTDDDDDVDEQNDSSDEETGDRTDRTSKVQIMDLFAGNFNECFGEPTVEAVPEANASFSADFANFDAAFAEADIESTTGGTVTDDVFGEFSSEPAFADSKDHSESESSSRNSEIEEIFGKGDHVAILEESLATELVPQSKKLSSPEQETQVDREDGDDDYSHRDPGIIGRADPAIEIESPVNELSISLSGNFRDGDASNELALEKNHEADAQTRDEIQPSICPKVVEPVPSNDQ</sequence>
<feature type="compositionally biased region" description="Polar residues" evidence="3">
    <location>
        <begin position="948"/>
        <end position="957"/>
    </location>
</feature>
<feature type="region of interest" description="Disordered" evidence="3">
    <location>
        <begin position="138"/>
        <end position="160"/>
    </location>
</feature>
<feature type="region of interest" description="Disordered" evidence="3">
    <location>
        <begin position="691"/>
        <end position="719"/>
    </location>
</feature>
<organism evidence="4 5">
    <name type="scientific">Phaeodactylum tricornutum (strain CCAP 1055/1)</name>
    <dbReference type="NCBI Taxonomy" id="556484"/>
    <lineage>
        <taxon>Eukaryota</taxon>
        <taxon>Sar</taxon>
        <taxon>Stramenopiles</taxon>
        <taxon>Ochrophyta</taxon>
        <taxon>Bacillariophyta</taxon>
        <taxon>Bacillariophyceae</taxon>
        <taxon>Bacillariophycidae</taxon>
        <taxon>Naviculales</taxon>
        <taxon>Phaeodactylaceae</taxon>
        <taxon>Phaeodactylum</taxon>
    </lineage>
</organism>
<dbReference type="OrthoDB" id="295029at2759"/>
<gene>
    <name evidence="4" type="ORF">PHATRDRAFT_44779</name>
</gene>
<dbReference type="eggNOG" id="ENOG502SKNW">
    <property type="taxonomic scope" value="Eukaryota"/>
</dbReference>
<dbReference type="STRING" id="556484.B7FVL9"/>
<feature type="region of interest" description="Disordered" evidence="3">
    <location>
        <begin position="1055"/>
        <end position="1078"/>
    </location>
</feature>
<dbReference type="Proteomes" id="UP000000759">
    <property type="component" value="Chromosome 5"/>
</dbReference>
<dbReference type="PANTHER" id="PTHR12634:SF8">
    <property type="entry name" value="FIERY MOUNTAIN, ISOFORM D"/>
    <property type="match status" value="1"/>
</dbReference>
<dbReference type="PANTHER" id="PTHR12634">
    <property type="entry name" value="SIT4 YEAST -ASSOCIATING PROTEIN-RELATED"/>
    <property type="match status" value="1"/>
</dbReference>
<dbReference type="AlphaFoldDB" id="B7FVL9"/>
<protein>
    <submittedName>
        <fullName evidence="4">Uncharacterized protein</fullName>
    </submittedName>
</protein>
<dbReference type="GO" id="GO:0019903">
    <property type="term" value="F:protein phosphatase binding"/>
    <property type="evidence" value="ECO:0007669"/>
    <property type="project" value="InterPro"/>
</dbReference>
<dbReference type="EMBL" id="CM000608">
    <property type="protein sequence ID" value="EEC49653.1"/>
    <property type="molecule type" value="Genomic_DNA"/>
</dbReference>
<dbReference type="InterPro" id="IPR007587">
    <property type="entry name" value="SAPS"/>
</dbReference>
<accession>B7FVL9</accession>
<feature type="region of interest" description="Disordered" evidence="3">
    <location>
        <begin position="476"/>
        <end position="500"/>
    </location>
</feature>
<dbReference type="InParanoid" id="B7FVL9"/>